<keyword evidence="3" id="KW-1133">Transmembrane helix</keyword>
<dbReference type="Proteomes" id="UP000439903">
    <property type="component" value="Unassembled WGS sequence"/>
</dbReference>
<name>A0A8H4AQR4_GIGMA</name>
<dbReference type="AlphaFoldDB" id="A0A8H4AQR4"/>
<dbReference type="Gene3D" id="2.120.10.80">
    <property type="entry name" value="Kelch-type beta propeller"/>
    <property type="match status" value="2"/>
</dbReference>
<dbReference type="PANTHER" id="PTHR46093:SF18">
    <property type="entry name" value="FIBRONECTIN TYPE-III DOMAIN-CONTAINING PROTEIN"/>
    <property type="match status" value="1"/>
</dbReference>
<keyword evidence="2" id="KW-0677">Repeat</keyword>
<accession>A0A8H4AQR4</accession>
<protein>
    <submittedName>
        <fullName evidence="4">Galactose oxidase</fullName>
    </submittedName>
</protein>
<proteinExistence type="predicted"/>
<keyword evidence="1" id="KW-0880">Kelch repeat</keyword>
<evidence type="ECO:0000256" key="3">
    <source>
        <dbReference type="SAM" id="Phobius"/>
    </source>
</evidence>
<comment type="caution">
    <text evidence="4">The sequence shown here is derived from an EMBL/GenBank/DDBJ whole genome shotgun (WGS) entry which is preliminary data.</text>
</comment>
<dbReference type="InterPro" id="IPR015915">
    <property type="entry name" value="Kelch-typ_b-propeller"/>
</dbReference>
<dbReference type="EMBL" id="WTPW01000325">
    <property type="protein sequence ID" value="KAF0522633.1"/>
    <property type="molecule type" value="Genomic_DNA"/>
</dbReference>
<gene>
    <name evidence="4" type="ORF">F8M41_015469</name>
</gene>
<dbReference type="OrthoDB" id="10251809at2759"/>
<keyword evidence="5" id="KW-1185">Reference proteome</keyword>
<feature type="transmembrane region" description="Helical" evidence="3">
    <location>
        <begin position="6"/>
        <end position="27"/>
    </location>
</feature>
<evidence type="ECO:0000313" key="4">
    <source>
        <dbReference type="EMBL" id="KAF0522633.1"/>
    </source>
</evidence>
<reference evidence="4 5" key="1">
    <citation type="journal article" date="2019" name="Environ. Microbiol.">
        <title>At the nexus of three kingdoms: the genome of the mycorrhizal fungus Gigaspora margarita provides insights into plant, endobacterial and fungal interactions.</title>
        <authorList>
            <person name="Venice F."/>
            <person name="Ghignone S."/>
            <person name="Salvioli di Fossalunga A."/>
            <person name="Amselem J."/>
            <person name="Novero M."/>
            <person name="Xianan X."/>
            <person name="Sedzielewska Toro K."/>
            <person name="Morin E."/>
            <person name="Lipzen A."/>
            <person name="Grigoriev I.V."/>
            <person name="Henrissat B."/>
            <person name="Martin F.M."/>
            <person name="Bonfante P."/>
        </authorList>
    </citation>
    <scope>NUCLEOTIDE SEQUENCE [LARGE SCALE GENOMIC DNA]</scope>
    <source>
        <strain evidence="4 5">BEG34</strain>
    </source>
</reference>
<keyword evidence="3" id="KW-0812">Transmembrane</keyword>
<feature type="transmembrane region" description="Helical" evidence="3">
    <location>
        <begin position="290"/>
        <end position="309"/>
    </location>
</feature>
<feature type="transmembrane region" description="Helical" evidence="3">
    <location>
        <begin position="374"/>
        <end position="399"/>
    </location>
</feature>
<dbReference type="SUPFAM" id="SSF117281">
    <property type="entry name" value="Kelch motif"/>
    <property type="match status" value="1"/>
</dbReference>
<sequence length="425" mass="46875">MIKSFMKVTIYLIYLYYFIINGVNAFIPSPRAEQAAILVNNKIYFYGGISERTKFSDFFYLDVSTSFNISSMFWVNITPIIGLPVRTASTVCIYGKDKDKIIYIGGTNIVGDNFTTVFDTTTQQWSPLKVSTNFTRRLIQCVVSENDVYVFGGDPNHPNKDHIIKLDTVTIAWTELNPGPAPIGGVQAYSAILLNNATILYIGGKRGSGVKTFSQLSVYNINNNSWSQITTSGDIPPSRYDHGAVFIHQFNQILILYGNSSNKPIMALDTLTFEWSIPTIKNDGGPTIGLIRFTSILIGTYIFIAFGSFNDSGINSTNNFFLLDVSQKNNYEWVNSYDSTKQFQSVPTATTTHSATSNTSSYNNGASSNLYNSIGAIIGIAFGAIAGIIILSAAAVLIVRRYGHPVYYHAPQEGSSDKPNNEVFE</sequence>
<dbReference type="PANTHER" id="PTHR46093">
    <property type="entry name" value="ACYL-COA-BINDING DOMAIN-CONTAINING PROTEIN 5"/>
    <property type="match status" value="1"/>
</dbReference>
<keyword evidence="3" id="KW-0472">Membrane</keyword>
<dbReference type="Pfam" id="PF24681">
    <property type="entry name" value="Kelch_KLHDC2_KLHL20_DRC7"/>
    <property type="match status" value="1"/>
</dbReference>
<evidence type="ECO:0000313" key="5">
    <source>
        <dbReference type="Proteomes" id="UP000439903"/>
    </source>
</evidence>
<organism evidence="4 5">
    <name type="scientific">Gigaspora margarita</name>
    <dbReference type="NCBI Taxonomy" id="4874"/>
    <lineage>
        <taxon>Eukaryota</taxon>
        <taxon>Fungi</taxon>
        <taxon>Fungi incertae sedis</taxon>
        <taxon>Mucoromycota</taxon>
        <taxon>Glomeromycotina</taxon>
        <taxon>Glomeromycetes</taxon>
        <taxon>Diversisporales</taxon>
        <taxon>Gigasporaceae</taxon>
        <taxon>Gigaspora</taxon>
    </lineage>
</organism>
<evidence type="ECO:0000256" key="1">
    <source>
        <dbReference type="ARBA" id="ARBA00022441"/>
    </source>
</evidence>
<evidence type="ECO:0000256" key="2">
    <source>
        <dbReference type="ARBA" id="ARBA00022737"/>
    </source>
</evidence>